<comment type="caution">
    <text evidence="1">The sequence shown here is derived from an EMBL/GenBank/DDBJ whole genome shotgun (WGS) entry which is preliminary data.</text>
</comment>
<evidence type="ECO:0000313" key="1">
    <source>
        <dbReference type="EMBL" id="GAL79855.1"/>
    </source>
</evidence>
<evidence type="ECO:0000313" key="2">
    <source>
        <dbReference type="Proteomes" id="UP000029643"/>
    </source>
</evidence>
<accession>A0A090WRW1</accession>
<sequence>MFNRLDGTPVSLLPEKLFLSSSKSLNLKWFKEYVMYWFSDIF</sequence>
<proteinExistence type="predicted"/>
<dbReference type="AlphaFoldDB" id="A0A090WRW1"/>
<reference evidence="1 2" key="1">
    <citation type="journal article" date="2014" name="Genome Announc.">
        <title>Draft Genome Sequences of Marine Flavobacterium Algibacter lectus Strains SS8 and NR4.</title>
        <authorList>
            <person name="Takatani N."/>
            <person name="Nakanishi M."/>
            <person name="Meirelles P."/>
            <person name="Mino S."/>
            <person name="Suda W."/>
            <person name="Oshima K."/>
            <person name="Hattori M."/>
            <person name="Ohkuma M."/>
            <person name="Hosokawa M."/>
            <person name="Miyashita K."/>
            <person name="Thompson F.L."/>
            <person name="Niwa A."/>
            <person name="Sawabe T."/>
            <person name="Sawabe T."/>
        </authorList>
    </citation>
    <scope>NUCLEOTIDE SEQUENCE [LARGE SCALE GENOMIC DNA]</scope>
    <source>
        <strain evidence="2">JCM19274</strain>
    </source>
</reference>
<gene>
    <name evidence="1" type="ORF">JCM19274_2527</name>
</gene>
<protein>
    <submittedName>
        <fullName evidence="1">Uncharacterized protein</fullName>
    </submittedName>
</protein>
<name>A0A090WRW1_9FLAO</name>
<organism evidence="1 2">
    <name type="scientific">Algibacter lectus</name>
    <dbReference type="NCBI Taxonomy" id="221126"/>
    <lineage>
        <taxon>Bacteria</taxon>
        <taxon>Pseudomonadati</taxon>
        <taxon>Bacteroidota</taxon>
        <taxon>Flavobacteriia</taxon>
        <taxon>Flavobacteriales</taxon>
        <taxon>Flavobacteriaceae</taxon>
        <taxon>Algibacter</taxon>
    </lineage>
</organism>
<dbReference type="Proteomes" id="UP000029643">
    <property type="component" value="Unassembled WGS sequence"/>
</dbReference>
<dbReference type="EMBL" id="BBNU01000008">
    <property type="protein sequence ID" value="GAL79855.1"/>
    <property type="molecule type" value="Genomic_DNA"/>
</dbReference>